<evidence type="ECO:0000256" key="1">
    <source>
        <dbReference type="SAM" id="MobiDB-lite"/>
    </source>
</evidence>
<name>A0ABW0ZJM5_9ACTN</name>
<keyword evidence="2" id="KW-1133">Transmembrane helix</keyword>
<evidence type="ECO:0000256" key="2">
    <source>
        <dbReference type="SAM" id="Phobius"/>
    </source>
</evidence>
<dbReference type="RefSeq" id="WP_136436352.1">
    <property type="nucleotide sequence ID" value="NZ_JBHSNS010000009.1"/>
</dbReference>
<accession>A0ABW0ZJM5</accession>
<evidence type="ECO:0000313" key="4">
    <source>
        <dbReference type="Proteomes" id="UP001596072"/>
    </source>
</evidence>
<evidence type="ECO:0000313" key="3">
    <source>
        <dbReference type="EMBL" id="MFC5730562.1"/>
    </source>
</evidence>
<gene>
    <name evidence="3" type="ORF">ACFPQB_16700</name>
</gene>
<sequence length="357" mass="37993">MTDELDRRLRRYFAREELDAPSAAELVVPGSTAGPRGPHRLSRMLIAAAAVVIVVGGITVLQQRDPDHRPASGPTPPTCPGSSVIRTASLDRPTVPAFRTPLAAARAWAGPDAGEIEIDSAEGFAYLRRDDGTVRAWMRLESTRADLEEDEPSAWSVDGSERCASEASTDEWNGGARLDCPPARAIVGTVVRESRPGQERVGLALEPSAPDLMGFGVAASIGRTPGARSGDVTTTYVREGRVQAAARLALEADRWIPKQLAVCPDLAPGPTPGSDDLRLLPVTVGHCAIDELRHDNRDWTASATDDFGWGGGLAERWVGLGTVTEEGDRLTYRDLGGQEVTFLPTGSAGTARSQPCD</sequence>
<dbReference type="Proteomes" id="UP001596072">
    <property type="component" value="Unassembled WGS sequence"/>
</dbReference>
<dbReference type="EMBL" id="JBHSNS010000009">
    <property type="protein sequence ID" value="MFC5730562.1"/>
    <property type="molecule type" value="Genomic_DNA"/>
</dbReference>
<reference evidence="4" key="1">
    <citation type="journal article" date="2019" name="Int. J. Syst. Evol. Microbiol.">
        <title>The Global Catalogue of Microorganisms (GCM) 10K type strain sequencing project: providing services to taxonomists for standard genome sequencing and annotation.</title>
        <authorList>
            <consortium name="The Broad Institute Genomics Platform"/>
            <consortium name="The Broad Institute Genome Sequencing Center for Infectious Disease"/>
            <person name="Wu L."/>
            <person name="Ma J."/>
        </authorList>
    </citation>
    <scope>NUCLEOTIDE SEQUENCE [LARGE SCALE GENOMIC DNA]</scope>
    <source>
        <strain evidence="4">YIM 94188</strain>
    </source>
</reference>
<keyword evidence="4" id="KW-1185">Reference proteome</keyword>
<protein>
    <submittedName>
        <fullName evidence="3">Uncharacterized protein</fullName>
    </submittedName>
</protein>
<keyword evidence="2" id="KW-0812">Transmembrane</keyword>
<comment type="caution">
    <text evidence="3">The sequence shown here is derived from an EMBL/GenBank/DDBJ whole genome shotgun (WGS) entry which is preliminary data.</text>
</comment>
<keyword evidence="2" id="KW-0472">Membrane</keyword>
<proteinExistence type="predicted"/>
<organism evidence="3 4">
    <name type="scientific">Nocardioides vastitatis</name>
    <dbReference type="NCBI Taxonomy" id="2568655"/>
    <lineage>
        <taxon>Bacteria</taxon>
        <taxon>Bacillati</taxon>
        <taxon>Actinomycetota</taxon>
        <taxon>Actinomycetes</taxon>
        <taxon>Propionibacteriales</taxon>
        <taxon>Nocardioidaceae</taxon>
        <taxon>Nocardioides</taxon>
    </lineage>
</organism>
<feature type="region of interest" description="Disordered" evidence="1">
    <location>
        <begin position="64"/>
        <end position="85"/>
    </location>
</feature>
<feature type="transmembrane region" description="Helical" evidence="2">
    <location>
        <begin position="44"/>
        <end position="61"/>
    </location>
</feature>